<keyword evidence="4 5" id="KW-0472">Membrane</keyword>
<evidence type="ECO:0000256" key="2">
    <source>
        <dbReference type="ARBA" id="ARBA00022692"/>
    </source>
</evidence>
<evidence type="ECO:0000313" key="7">
    <source>
        <dbReference type="EMBL" id="VYU02173.1"/>
    </source>
</evidence>
<name>A0A6N3BNT8_9CLOT</name>
<evidence type="ECO:0000256" key="5">
    <source>
        <dbReference type="SAM" id="Phobius"/>
    </source>
</evidence>
<dbReference type="EMBL" id="CACRTV010000035">
    <property type="protein sequence ID" value="VYU02173.1"/>
    <property type="molecule type" value="Genomic_DNA"/>
</dbReference>
<dbReference type="PANTHER" id="PTHR31102:SF1">
    <property type="entry name" value="CATION_H+ EXCHANGER DOMAIN-CONTAINING PROTEIN"/>
    <property type="match status" value="1"/>
</dbReference>
<feature type="transmembrane region" description="Helical" evidence="5">
    <location>
        <begin position="21"/>
        <end position="39"/>
    </location>
</feature>
<feature type="transmembrane region" description="Helical" evidence="5">
    <location>
        <begin position="59"/>
        <end position="77"/>
    </location>
</feature>
<dbReference type="GO" id="GO:1902600">
    <property type="term" value="P:proton transmembrane transport"/>
    <property type="evidence" value="ECO:0007669"/>
    <property type="project" value="InterPro"/>
</dbReference>
<feature type="transmembrane region" description="Helical" evidence="5">
    <location>
        <begin position="243"/>
        <end position="260"/>
    </location>
</feature>
<dbReference type="GO" id="GO:0015297">
    <property type="term" value="F:antiporter activity"/>
    <property type="evidence" value="ECO:0007669"/>
    <property type="project" value="InterPro"/>
</dbReference>
<evidence type="ECO:0000256" key="4">
    <source>
        <dbReference type="ARBA" id="ARBA00023136"/>
    </source>
</evidence>
<keyword evidence="3 5" id="KW-1133">Transmembrane helix</keyword>
<accession>A0A6N3BNT8</accession>
<gene>
    <name evidence="7" type="ORF">CPLFYP93_01185</name>
</gene>
<evidence type="ECO:0000256" key="3">
    <source>
        <dbReference type="ARBA" id="ARBA00022989"/>
    </source>
</evidence>
<dbReference type="PANTHER" id="PTHR31102">
    <property type="match status" value="1"/>
</dbReference>
<comment type="subcellular location">
    <subcellularLocation>
        <location evidence="1">Membrane</location>
        <topology evidence="1">Multi-pass membrane protein</topology>
    </subcellularLocation>
</comment>
<feature type="transmembrane region" description="Helical" evidence="5">
    <location>
        <begin position="272"/>
        <end position="290"/>
    </location>
</feature>
<feature type="transmembrane region" description="Helical" evidence="5">
    <location>
        <begin position="149"/>
        <end position="173"/>
    </location>
</feature>
<sequence length="391" mass="41402">MVLSLAIIITVGLIFNKLFKAIKLPGLLGMLILGIIVGPNMLDLISKDILTISSDLRKIALIVILLRAGLGINRSTLKKVGKTALKMSFLPCVIEGVTIAFVSKYILNISFIEAGMLGFIIAAVSPAVVVPQMLELINKGKGKENGVPTIILAASSIDDVFAITIFSTFLGLYGGSNISISGKLLSIPISILLGGGIGILIALLLIGIFKKFHLRDTEKTLIILASGMLLTSLEDIFKNIVPIASLLGVMVVGFVLLDKYPKVANRISEKFNKVWVFAEILLFVLVGAQVDIKVIVHSGLLGLLVLFIGLVARSIGVYISLIGSNLNLKEKIFCIISFMPKATVQAAMGAVPLASGVASGNLILAIAVLSIVVTAPLGAVGIKYFGDKWIS</sequence>
<feature type="transmembrane region" description="Helical" evidence="5">
    <location>
        <begin position="296"/>
        <end position="320"/>
    </location>
</feature>
<dbReference type="Gene3D" id="1.20.1530.20">
    <property type="match status" value="1"/>
</dbReference>
<proteinExistence type="predicted"/>
<feature type="transmembrane region" description="Helical" evidence="5">
    <location>
        <begin position="117"/>
        <end position="137"/>
    </location>
</feature>
<dbReference type="RefSeq" id="WP_156560256.1">
    <property type="nucleotide sequence ID" value="NZ_CACRTV010000035.1"/>
</dbReference>
<dbReference type="Pfam" id="PF00999">
    <property type="entry name" value="Na_H_Exchanger"/>
    <property type="match status" value="1"/>
</dbReference>
<evidence type="ECO:0000256" key="1">
    <source>
        <dbReference type="ARBA" id="ARBA00004141"/>
    </source>
</evidence>
<feature type="transmembrane region" description="Helical" evidence="5">
    <location>
        <begin position="332"/>
        <end position="351"/>
    </location>
</feature>
<organism evidence="7">
    <name type="scientific">Clostridium paraputrificum</name>
    <dbReference type="NCBI Taxonomy" id="29363"/>
    <lineage>
        <taxon>Bacteria</taxon>
        <taxon>Bacillati</taxon>
        <taxon>Bacillota</taxon>
        <taxon>Clostridia</taxon>
        <taxon>Eubacteriales</taxon>
        <taxon>Clostridiaceae</taxon>
        <taxon>Clostridium</taxon>
    </lineage>
</organism>
<protein>
    <submittedName>
        <fullName evidence="7">Potassium/proton antiporter</fullName>
    </submittedName>
</protein>
<dbReference type="InterPro" id="IPR006153">
    <property type="entry name" value="Cation/H_exchanger_TM"/>
</dbReference>
<reference evidence="7" key="1">
    <citation type="submission" date="2019-11" db="EMBL/GenBank/DDBJ databases">
        <authorList>
            <person name="Feng L."/>
        </authorList>
    </citation>
    <scope>NUCLEOTIDE SEQUENCE</scope>
    <source>
        <strain evidence="7">CParaputrificumLFYP93</strain>
    </source>
</reference>
<feature type="transmembrane region" description="Helical" evidence="5">
    <location>
        <begin position="185"/>
        <end position="209"/>
    </location>
</feature>
<dbReference type="GO" id="GO:0016020">
    <property type="term" value="C:membrane"/>
    <property type="evidence" value="ECO:0007669"/>
    <property type="project" value="UniProtKB-SubCell"/>
</dbReference>
<keyword evidence="2 5" id="KW-0812">Transmembrane</keyword>
<evidence type="ECO:0000259" key="6">
    <source>
        <dbReference type="Pfam" id="PF00999"/>
    </source>
</evidence>
<dbReference type="InterPro" id="IPR051843">
    <property type="entry name" value="CPA1_transporter"/>
</dbReference>
<feature type="transmembrane region" description="Helical" evidence="5">
    <location>
        <begin position="363"/>
        <end position="385"/>
    </location>
</feature>
<dbReference type="InterPro" id="IPR038770">
    <property type="entry name" value="Na+/solute_symporter_sf"/>
</dbReference>
<feature type="domain" description="Cation/H+ exchanger transmembrane" evidence="6">
    <location>
        <begin position="8"/>
        <end position="381"/>
    </location>
</feature>
<dbReference type="AlphaFoldDB" id="A0A6N3BNT8"/>